<dbReference type="GO" id="GO:0008199">
    <property type="term" value="F:ferric iron binding"/>
    <property type="evidence" value="ECO:0007669"/>
    <property type="project" value="InterPro"/>
</dbReference>
<dbReference type="Pfam" id="PF04444">
    <property type="entry name" value="Dioxygenase_N"/>
    <property type="match status" value="1"/>
</dbReference>
<evidence type="ECO:0000313" key="8">
    <source>
        <dbReference type="EMBL" id="GIJ61127.1"/>
    </source>
</evidence>
<evidence type="ECO:0000256" key="4">
    <source>
        <dbReference type="ARBA" id="ARBA00022964"/>
    </source>
</evidence>
<reference evidence="8" key="1">
    <citation type="submission" date="2021-01" db="EMBL/GenBank/DDBJ databases">
        <title>Whole genome shotgun sequence of Virgisporangium aurantiacum NBRC 16421.</title>
        <authorList>
            <person name="Komaki H."/>
            <person name="Tamura T."/>
        </authorList>
    </citation>
    <scope>NUCLEOTIDE SEQUENCE</scope>
    <source>
        <strain evidence="8">NBRC 16421</strain>
    </source>
</reference>
<dbReference type="RefSeq" id="WP_204005884.1">
    <property type="nucleotide sequence ID" value="NZ_BOPG01000063.1"/>
</dbReference>
<dbReference type="InterPro" id="IPR050770">
    <property type="entry name" value="Intradiol_RC_Dioxygenase"/>
</dbReference>
<evidence type="ECO:0000256" key="3">
    <source>
        <dbReference type="ARBA" id="ARBA00022723"/>
    </source>
</evidence>
<dbReference type="InterPro" id="IPR007535">
    <property type="entry name" value="Catechol_dOase_N"/>
</dbReference>
<dbReference type="GO" id="GO:0018576">
    <property type="term" value="F:catechol 1,2-dioxygenase activity"/>
    <property type="evidence" value="ECO:0007669"/>
    <property type="project" value="InterPro"/>
</dbReference>
<evidence type="ECO:0000256" key="2">
    <source>
        <dbReference type="ARBA" id="ARBA00007825"/>
    </source>
</evidence>
<dbReference type="Proteomes" id="UP000612585">
    <property type="component" value="Unassembled WGS sequence"/>
</dbReference>
<comment type="caution">
    <text evidence="8">The sequence shown here is derived from an EMBL/GenBank/DDBJ whole genome shotgun (WGS) entry which is preliminary data.</text>
</comment>
<organism evidence="8 9">
    <name type="scientific">Virgisporangium aurantiacum</name>
    <dbReference type="NCBI Taxonomy" id="175570"/>
    <lineage>
        <taxon>Bacteria</taxon>
        <taxon>Bacillati</taxon>
        <taxon>Actinomycetota</taxon>
        <taxon>Actinomycetes</taxon>
        <taxon>Micromonosporales</taxon>
        <taxon>Micromonosporaceae</taxon>
        <taxon>Virgisporangium</taxon>
    </lineage>
</organism>
<comment type="similarity">
    <text evidence="2">Belongs to the intradiol ring-cleavage dioxygenase family.</text>
</comment>
<feature type="domain" description="Intradiol ring-cleavage dioxygenases" evidence="7">
    <location>
        <begin position="131"/>
        <end position="159"/>
    </location>
</feature>
<name>A0A8J3ZC26_9ACTN</name>
<keyword evidence="4" id="KW-0223">Dioxygenase</keyword>
<dbReference type="AlphaFoldDB" id="A0A8J3ZC26"/>
<accession>A0A8J3ZC26</accession>
<dbReference type="GO" id="GO:0009712">
    <property type="term" value="P:catechol-containing compound metabolic process"/>
    <property type="evidence" value="ECO:0007669"/>
    <property type="project" value="InterPro"/>
</dbReference>
<comment type="cofactor">
    <cofactor evidence="1">
        <name>Fe(3+)</name>
        <dbReference type="ChEBI" id="CHEBI:29034"/>
    </cofactor>
</comment>
<dbReference type="PANTHER" id="PTHR33711:SF7">
    <property type="entry name" value="INTRADIOL RING-CLEAVAGE DIOXYGENASES DOMAIN-CONTAINING PROTEIN-RELATED"/>
    <property type="match status" value="1"/>
</dbReference>
<dbReference type="Gene3D" id="2.60.130.10">
    <property type="entry name" value="Aromatic compound dioxygenase"/>
    <property type="match status" value="1"/>
</dbReference>
<keyword evidence="9" id="KW-1185">Reference proteome</keyword>
<keyword evidence="6" id="KW-0408">Iron</keyword>
<dbReference type="InterPro" id="IPR000627">
    <property type="entry name" value="Intradiol_dOase_C"/>
</dbReference>
<evidence type="ECO:0000313" key="9">
    <source>
        <dbReference type="Proteomes" id="UP000612585"/>
    </source>
</evidence>
<keyword evidence="5" id="KW-0560">Oxidoreductase</keyword>
<protein>
    <submittedName>
        <fullName evidence="8">6-chlorohydroxyquinol-1,2-dioxygenase</fullName>
    </submittedName>
</protein>
<keyword evidence="3" id="KW-0479">Metal-binding</keyword>
<evidence type="ECO:0000256" key="6">
    <source>
        <dbReference type="ARBA" id="ARBA00023004"/>
    </source>
</evidence>
<proteinExistence type="inferred from homology"/>
<evidence type="ECO:0000256" key="1">
    <source>
        <dbReference type="ARBA" id="ARBA00001965"/>
    </source>
</evidence>
<dbReference type="PROSITE" id="PS00083">
    <property type="entry name" value="INTRADIOL_DIOXYGENAS"/>
    <property type="match status" value="1"/>
</dbReference>
<dbReference type="SUPFAM" id="SSF49482">
    <property type="entry name" value="Aromatic compound dioxygenase"/>
    <property type="match status" value="1"/>
</dbReference>
<sequence length="278" mass="30632">MDVDEADLTAAVLKQLAGTPDPRVRQLMEALVRHLHAFAREVRLTGDEWMAAIQFLTATGQICGPTRQEFILLSDTLGLSALVSTIAQDRDDEGATEETILGPFYVPDSPWREAGESMVTHEGTTGQPVHLRGRVLATDGTPLAGAVLDLWQTDEHGNYAVKRPDLMPADNLRGRYRTDAEGRYSVRTIRPKYYHVNSDGPAGALLRLTGRTPGRPAHIHVIVTADGHRPVTTHLFDRASEYLDNDSVFGVKDSLIKDFVEQPDGTSVVEHDFILRSS</sequence>
<evidence type="ECO:0000256" key="5">
    <source>
        <dbReference type="ARBA" id="ARBA00023002"/>
    </source>
</evidence>
<dbReference type="PANTHER" id="PTHR33711">
    <property type="entry name" value="DIOXYGENASE, PUTATIVE (AFU_ORTHOLOGUE AFUA_2G02910)-RELATED"/>
    <property type="match status" value="1"/>
</dbReference>
<gene>
    <name evidence="8" type="ORF">Vau01_086430</name>
</gene>
<dbReference type="InterPro" id="IPR015889">
    <property type="entry name" value="Intradiol_dOase_core"/>
</dbReference>
<dbReference type="EMBL" id="BOPG01000063">
    <property type="protein sequence ID" value="GIJ61127.1"/>
    <property type="molecule type" value="Genomic_DNA"/>
</dbReference>
<evidence type="ECO:0000259" key="7">
    <source>
        <dbReference type="PROSITE" id="PS00083"/>
    </source>
</evidence>
<dbReference type="Pfam" id="PF00775">
    <property type="entry name" value="Dioxygenase_C"/>
    <property type="match status" value="1"/>
</dbReference>